<name>A0A9D4ZW61_PEA</name>
<proteinExistence type="predicted"/>
<accession>A0A9D4ZW61</accession>
<sequence length="386" mass="42907">MSDLFMGTLQGAFAERMVGCPVTNFSDIMRKKEGDTSAVYAQRGPNRDRYFQHTVAVTIPADNQQQQQQQPQQQRQPFQQRPQRAGYQVRGRMNDRQFDRPPVTYSFLLKKLMDLGLVQLRTLAPLRPDQRPANYDESAKCEFHSGAPGHNIENCKAFKHTVQDLVDSKAINFAPSPNVNANPMPAHGQRGVNAISEEGRIGLLRVDQLKTPLAEGLMDDGSILIEKKADLGKDEVSTITIYFDPVDLSTLAEAAPVTITVPGPIPYDKDDVVPWHYGGEVYCNGERVEEQTTDETTVSKVDNAGPSGFTRSGRLFAPDALRREEGEKEKKEKAEALARAKGKAVVNNGTPDVTPTPVGSEEKLDDDAEEFLRIIKKSEYKLVDHL</sequence>
<evidence type="ECO:0000256" key="1">
    <source>
        <dbReference type="SAM" id="MobiDB-lite"/>
    </source>
</evidence>
<organism evidence="2 3">
    <name type="scientific">Pisum sativum</name>
    <name type="common">Garden pea</name>
    <name type="synonym">Lathyrus oleraceus</name>
    <dbReference type="NCBI Taxonomy" id="3888"/>
    <lineage>
        <taxon>Eukaryota</taxon>
        <taxon>Viridiplantae</taxon>
        <taxon>Streptophyta</taxon>
        <taxon>Embryophyta</taxon>
        <taxon>Tracheophyta</taxon>
        <taxon>Spermatophyta</taxon>
        <taxon>Magnoliopsida</taxon>
        <taxon>eudicotyledons</taxon>
        <taxon>Gunneridae</taxon>
        <taxon>Pentapetalae</taxon>
        <taxon>rosids</taxon>
        <taxon>fabids</taxon>
        <taxon>Fabales</taxon>
        <taxon>Fabaceae</taxon>
        <taxon>Papilionoideae</taxon>
        <taxon>50 kb inversion clade</taxon>
        <taxon>NPAAA clade</taxon>
        <taxon>Hologalegina</taxon>
        <taxon>IRL clade</taxon>
        <taxon>Fabeae</taxon>
        <taxon>Lathyrus</taxon>
    </lineage>
</organism>
<dbReference type="Gramene" id="Psat07G0153300-T1">
    <property type="protein sequence ID" value="KAI5384560.1"/>
    <property type="gene ID" value="KIW84_071533"/>
</dbReference>
<keyword evidence="3" id="KW-1185">Reference proteome</keyword>
<dbReference type="PANTHER" id="PTHR32108">
    <property type="entry name" value="DNA-DIRECTED RNA POLYMERASE SUBUNIT ALPHA"/>
    <property type="match status" value="1"/>
</dbReference>
<dbReference type="PANTHER" id="PTHR32108:SF9">
    <property type="entry name" value="REVERSE TRANSCRIPTASE RNASE H-LIKE DOMAIN-CONTAINING PROTEIN"/>
    <property type="match status" value="1"/>
</dbReference>
<evidence type="ECO:0000313" key="3">
    <source>
        <dbReference type="Proteomes" id="UP001058974"/>
    </source>
</evidence>
<dbReference type="EMBL" id="JAMSHJ010000007">
    <property type="protein sequence ID" value="KAI5384560.1"/>
    <property type="molecule type" value="Genomic_DNA"/>
</dbReference>
<dbReference type="Proteomes" id="UP001058974">
    <property type="component" value="Chromosome 7"/>
</dbReference>
<feature type="compositionally biased region" description="Low complexity" evidence="1">
    <location>
        <begin position="64"/>
        <end position="84"/>
    </location>
</feature>
<evidence type="ECO:0000313" key="2">
    <source>
        <dbReference type="EMBL" id="KAI5384560.1"/>
    </source>
</evidence>
<feature type="region of interest" description="Disordered" evidence="1">
    <location>
        <begin position="62"/>
        <end position="89"/>
    </location>
</feature>
<gene>
    <name evidence="2" type="ORF">KIW84_071533</name>
</gene>
<reference evidence="2 3" key="1">
    <citation type="journal article" date="2022" name="Nat. Genet.">
        <title>Improved pea reference genome and pan-genome highlight genomic features and evolutionary characteristics.</title>
        <authorList>
            <person name="Yang T."/>
            <person name="Liu R."/>
            <person name="Luo Y."/>
            <person name="Hu S."/>
            <person name="Wang D."/>
            <person name="Wang C."/>
            <person name="Pandey M.K."/>
            <person name="Ge S."/>
            <person name="Xu Q."/>
            <person name="Li N."/>
            <person name="Li G."/>
            <person name="Huang Y."/>
            <person name="Saxena R.K."/>
            <person name="Ji Y."/>
            <person name="Li M."/>
            <person name="Yan X."/>
            <person name="He Y."/>
            <person name="Liu Y."/>
            <person name="Wang X."/>
            <person name="Xiang C."/>
            <person name="Varshney R.K."/>
            <person name="Ding H."/>
            <person name="Gao S."/>
            <person name="Zong X."/>
        </authorList>
    </citation>
    <scope>NUCLEOTIDE SEQUENCE [LARGE SCALE GENOMIC DNA]</scope>
    <source>
        <strain evidence="2 3">cv. Zhongwan 6</strain>
    </source>
</reference>
<feature type="region of interest" description="Disordered" evidence="1">
    <location>
        <begin position="339"/>
        <end position="364"/>
    </location>
</feature>
<protein>
    <submittedName>
        <fullName evidence="2">Uncharacterized protein</fullName>
    </submittedName>
</protein>
<comment type="caution">
    <text evidence="2">The sequence shown here is derived from an EMBL/GenBank/DDBJ whole genome shotgun (WGS) entry which is preliminary data.</text>
</comment>
<dbReference type="AlphaFoldDB" id="A0A9D4ZW61"/>